<dbReference type="Proteomes" id="UP001057402">
    <property type="component" value="Chromosome 2"/>
</dbReference>
<dbReference type="EMBL" id="CM042881">
    <property type="protein sequence ID" value="KAI4386785.1"/>
    <property type="molecule type" value="Genomic_DNA"/>
</dbReference>
<sequence>MESDSESEHWMVIDDTDRSSNALIDPSRVRFPYCIVWSPLPVIISFIGHVGICREDGIIQDFAGPNFFFVDNFTLGAATRYIQISPEKVGTPHVTVLSLLSLCADISLPVCVLLPVVLLFTRYL</sequence>
<keyword evidence="2" id="KW-1185">Reference proteome</keyword>
<comment type="caution">
    <text evidence="1">The sequence shown here is derived from an EMBL/GenBank/DDBJ whole genome shotgun (WGS) entry which is preliminary data.</text>
</comment>
<proteinExistence type="predicted"/>
<evidence type="ECO:0000313" key="1">
    <source>
        <dbReference type="EMBL" id="KAI4386785.1"/>
    </source>
</evidence>
<accession>A0ACB9S6G6</accession>
<evidence type="ECO:0000313" key="2">
    <source>
        <dbReference type="Proteomes" id="UP001057402"/>
    </source>
</evidence>
<gene>
    <name evidence="1" type="ORF">MLD38_004687</name>
</gene>
<protein>
    <submittedName>
        <fullName evidence="1">Uncharacterized protein</fullName>
    </submittedName>
</protein>
<organism evidence="1 2">
    <name type="scientific">Melastoma candidum</name>
    <dbReference type="NCBI Taxonomy" id="119954"/>
    <lineage>
        <taxon>Eukaryota</taxon>
        <taxon>Viridiplantae</taxon>
        <taxon>Streptophyta</taxon>
        <taxon>Embryophyta</taxon>
        <taxon>Tracheophyta</taxon>
        <taxon>Spermatophyta</taxon>
        <taxon>Magnoliopsida</taxon>
        <taxon>eudicotyledons</taxon>
        <taxon>Gunneridae</taxon>
        <taxon>Pentapetalae</taxon>
        <taxon>rosids</taxon>
        <taxon>malvids</taxon>
        <taxon>Myrtales</taxon>
        <taxon>Melastomataceae</taxon>
        <taxon>Melastomatoideae</taxon>
        <taxon>Melastomateae</taxon>
        <taxon>Melastoma</taxon>
    </lineage>
</organism>
<reference evidence="2" key="1">
    <citation type="journal article" date="2023" name="Front. Plant Sci.">
        <title>Chromosomal-level genome assembly of Melastoma candidum provides insights into trichome evolution.</title>
        <authorList>
            <person name="Zhong Y."/>
            <person name="Wu W."/>
            <person name="Sun C."/>
            <person name="Zou P."/>
            <person name="Liu Y."/>
            <person name="Dai S."/>
            <person name="Zhou R."/>
        </authorList>
    </citation>
    <scope>NUCLEOTIDE SEQUENCE [LARGE SCALE GENOMIC DNA]</scope>
</reference>
<name>A0ACB9S6G6_9MYRT</name>